<reference evidence="1 2" key="1">
    <citation type="submission" date="2014-01" db="EMBL/GenBank/DDBJ databases">
        <title>Full genme sequencing of cellulolytic bacterium Gynuella sunshinyii YC6258T gen. nov., sp. nov.</title>
        <authorList>
            <person name="Khan H."/>
            <person name="Chung E.J."/>
            <person name="Chung Y.R."/>
        </authorList>
    </citation>
    <scope>NUCLEOTIDE SEQUENCE [LARGE SCALE GENOMIC DNA]</scope>
    <source>
        <strain evidence="1 2">YC6258</strain>
    </source>
</reference>
<dbReference type="Proteomes" id="UP000032266">
    <property type="component" value="Chromosome"/>
</dbReference>
<evidence type="ECO:0000313" key="1">
    <source>
        <dbReference type="EMBL" id="AJQ96914.1"/>
    </source>
</evidence>
<dbReference type="KEGG" id="gsn:YC6258_04882"/>
<protein>
    <submittedName>
        <fullName evidence="1">Uncharacterized protein</fullName>
    </submittedName>
</protein>
<dbReference type="AlphaFoldDB" id="A0A0C5W2L3"/>
<sequence length="66" mass="7789">MTERYFPRFLVTKAEYDAASSEERSRYNYVVVPDEPISLPNICCAMKTERESAENRTKTRPLNERK</sequence>
<name>A0A0C5W2L3_9GAMM</name>
<keyword evidence="2" id="KW-1185">Reference proteome</keyword>
<dbReference type="HOGENOM" id="CLU_2825099_0_0_6"/>
<organism evidence="1 2">
    <name type="scientific">Gynuella sunshinyii YC6258</name>
    <dbReference type="NCBI Taxonomy" id="1445510"/>
    <lineage>
        <taxon>Bacteria</taxon>
        <taxon>Pseudomonadati</taxon>
        <taxon>Pseudomonadota</taxon>
        <taxon>Gammaproteobacteria</taxon>
        <taxon>Oceanospirillales</taxon>
        <taxon>Saccharospirillaceae</taxon>
        <taxon>Gynuella</taxon>
    </lineage>
</organism>
<gene>
    <name evidence="1" type="ORF">YC6258_04882</name>
</gene>
<dbReference type="EMBL" id="CP007142">
    <property type="protein sequence ID" value="AJQ96914.1"/>
    <property type="molecule type" value="Genomic_DNA"/>
</dbReference>
<evidence type="ECO:0000313" key="2">
    <source>
        <dbReference type="Proteomes" id="UP000032266"/>
    </source>
</evidence>
<dbReference type="OrthoDB" id="7064078at2"/>
<accession>A0A0C5W2L3</accession>
<proteinExistence type="predicted"/>
<dbReference type="RefSeq" id="WP_044618809.1">
    <property type="nucleotide sequence ID" value="NZ_CP007142.1"/>
</dbReference>